<feature type="region of interest" description="Disordered" evidence="7">
    <location>
        <begin position="197"/>
        <end position="227"/>
    </location>
</feature>
<dbReference type="AlphaFoldDB" id="A0AAJ7U8D3"/>
<dbReference type="GO" id="GO:0003964">
    <property type="term" value="F:RNA-directed DNA polymerase activity"/>
    <property type="evidence" value="ECO:0007669"/>
    <property type="project" value="UniProtKB-KW"/>
</dbReference>
<gene>
    <name evidence="10" type="primary">LOC116953932</name>
</gene>
<dbReference type="RefSeq" id="XP_032830147.1">
    <property type="nucleotide sequence ID" value="XM_032974256.1"/>
</dbReference>
<feature type="region of interest" description="Disordered" evidence="7">
    <location>
        <begin position="280"/>
        <end position="299"/>
    </location>
</feature>
<dbReference type="SUPFAM" id="SSF56672">
    <property type="entry name" value="DNA/RNA polymerases"/>
    <property type="match status" value="1"/>
</dbReference>
<reference evidence="10" key="1">
    <citation type="submission" date="2025-08" db="UniProtKB">
        <authorList>
            <consortium name="RefSeq"/>
        </authorList>
    </citation>
    <scope>IDENTIFICATION</scope>
    <source>
        <tissue evidence="10">Sperm</tissue>
    </source>
</reference>
<name>A0AAJ7U8D3_PETMA</name>
<evidence type="ECO:0000256" key="5">
    <source>
        <dbReference type="ARBA" id="ARBA00022801"/>
    </source>
</evidence>
<dbReference type="InterPro" id="IPR050951">
    <property type="entry name" value="Retrovirus_Pol_polyprotein"/>
</dbReference>
<evidence type="ECO:0000256" key="2">
    <source>
        <dbReference type="ARBA" id="ARBA00022695"/>
    </source>
</evidence>
<feature type="compositionally biased region" description="Basic and acidic residues" evidence="7">
    <location>
        <begin position="284"/>
        <end position="299"/>
    </location>
</feature>
<keyword evidence="9" id="KW-1185">Reference proteome</keyword>
<accession>A0AAJ7U8D3</accession>
<dbReference type="InterPro" id="IPR041373">
    <property type="entry name" value="RT_RNaseH"/>
</dbReference>
<evidence type="ECO:0000256" key="1">
    <source>
        <dbReference type="ARBA" id="ARBA00022679"/>
    </source>
</evidence>
<evidence type="ECO:0000313" key="10">
    <source>
        <dbReference type="RefSeq" id="XP_032830147.1"/>
    </source>
</evidence>
<evidence type="ECO:0000313" key="9">
    <source>
        <dbReference type="Proteomes" id="UP001318040"/>
    </source>
</evidence>
<evidence type="ECO:0000256" key="3">
    <source>
        <dbReference type="ARBA" id="ARBA00022722"/>
    </source>
</evidence>
<organism evidence="9 10">
    <name type="scientific">Petromyzon marinus</name>
    <name type="common">Sea lamprey</name>
    <dbReference type="NCBI Taxonomy" id="7757"/>
    <lineage>
        <taxon>Eukaryota</taxon>
        <taxon>Metazoa</taxon>
        <taxon>Chordata</taxon>
        <taxon>Craniata</taxon>
        <taxon>Vertebrata</taxon>
        <taxon>Cyclostomata</taxon>
        <taxon>Hyperoartia</taxon>
        <taxon>Petromyzontiformes</taxon>
        <taxon>Petromyzontidae</taxon>
        <taxon>Petromyzon</taxon>
    </lineage>
</organism>
<feature type="compositionally biased region" description="Polar residues" evidence="7">
    <location>
        <begin position="218"/>
        <end position="227"/>
    </location>
</feature>
<keyword evidence="3" id="KW-0540">Nuclease</keyword>
<dbReference type="PANTHER" id="PTHR37984:SF5">
    <property type="entry name" value="PROTEIN NYNRIN-LIKE"/>
    <property type="match status" value="1"/>
</dbReference>
<protein>
    <submittedName>
        <fullName evidence="10">Uncharacterized protein LOC116953932</fullName>
    </submittedName>
</protein>
<dbReference type="KEGG" id="pmrn:116953932"/>
<dbReference type="Gene3D" id="3.10.20.370">
    <property type="match status" value="1"/>
</dbReference>
<proteinExistence type="predicted"/>
<dbReference type="CDD" id="cd09274">
    <property type="entry name" value="RNase_HI_RT_Ty3"/>
    <property type="match status" value="1"/>
</dbReference>
<keyword evidence="5" id="KW-0378">Hydrolase</keyword>
<dbReference type="FunFam" id="3.10.20.370:FF:000001">
    <property type="entry name" value="Retrovirus-related Pol polyprotein from transposon 17.6-like protein"/>
    <property type="match status" value="1"/>
</dbReference>
<evidence type="ECO:0000256" key="4">
    <source>
        <dbReference type="ARBA" id="ARBA00022759"/>
    </source>
</evidence>
<keyword evidence="2" id="KW-0548">Nucleotidyltransferase</keyword>
<evidence type="ECO:0000256" key="6">
    <source>
        <dbReference type="ARBA" id="ARBA00022918"/>
    </source>
</evidence>
<dbReference type="PANTHER" id="PTHR37984">
    <property type="entry name" value="PROTEIN CBG26694"/>
    <property type="match status" value="1"/>
</dbReference>
<dbReference type="GO" id="GO:0016787">
    <property type="term" value="F:hydrolase activity"/>
    <property type="evidence" value="ECO:0007669"/>
    <property type="project" value="UniProtKB-KW"/>
</dbReference>
<keyword evidence="6" id="KW-0695">RNA-directed DNA polymerase</keyword>
<dbReference type="GO" id="GO:0004519">
    <property type="term" value="F:endonuclease activity"/>
    <property type="evidence" value="ECO:0007669"/>
    <property type="project" value="UniProtKB-KW"/>
</dbReference>
<sequence length="299" mass="33215">MEACQTAFTTLKDHLTHTPTLAFPDFTTDFILDTDACGSGLGAVLSQVQDGTERVIAYASWTLSRAELNYCVARQELYAVIFACKQFRPYLYGRKCRVRTDHYALQFLLTFKEPLGQMARWLAQLQEYNLKIEYRAGRTHANADTLSRRPVVCAETRTKEACPCFTGGRCRQVAGPQEHVETNPHPMRESAVCATDTPAGGARGPGDHPAVMEPTPQGPTGRSTLPNRIQEDVGCAFPGLDDEQLRQTQQRDPDLAAVEAALWEKKVVLPGPWSDLLFGVPPPQREEGSRPVEHLMETL</sequence>
<keyword evidence="1" id="KW-0808">Transferase</keyword>
<evidence type="ECO:0000259" key="8">
    <source>
        <dbReference type="Pfam" id="PF17917"/>
    </source>
</evidence>
<evidence type="ECO:0000256" key="7">
    <source>
        <dbReference type="SAM" id="MobiDB-lite"/>
    </source>
</evidence>
<feature type="domain" description="Reverse transcriptase RNase H-like" evidence="8">
    <location>
        <begin position="25"/>
        <end position="128"/>
    </location>
</feature>
<dbReference type="Proteomes" id="UP001318040">
    <property type="component" value="Chromosome 53"/>
</dbReference>
<keyword evidence="4" id="KW-0255">Endonuclease</keyword>
<dbReference type="Pfam" id="PF17917">
    <property type="entry name" value="RT_RNaseH"/>
    <property type="match status" value="1"/>
</dbReference>
<dbReference type="InterPro" id="IPR043502">
    <property type="entry name" value="DNA/RNA_pol_sf"/>
</dbReference>